<evidence type="ECO:0000313" key="2">
    <source>
        <dbReference type="Proteomes" id="UP001491088"/>
    </source>
</evidence>
<protein>
    <submittedName>
        <fullName evidence="1">Uncharacterized protein</fullName>
    </submittedName>
</protein>
<reference evidence="1 2" key="1">
    <citation type="submission" date="2024-03" db="EMBL/GenBank/DDBJ databases">
        <authorList>
            <person name="Cao K."/>
        </authorList>
    </citation>
    <scope>NUCLEOTIDE SEQUENCE [LARGE SCALE GENOMIC DNA]</scope>
    <source>
        <strain evidence="1 2">MCCC 1K00696</strain>
    </source>
</reference>
<dbReference type="RefSeq" id="WP_340931512.1">
    <property type="nucleotide sequence ID" value="NZ_CP150496.1"/>
</dbReference>
<proteinExistence type="predicted"/>
<sequence>MEIVLDKTTGFTFNEELKELTISGDVDFNSKHGSVTNKKLTIPVYGIYKIDWGFSQNSLSTFYKDAVSELSLYVNNYKSEITAVINKETKSYHAVKSTNKSITLLLREKDSLFLNAVNLNSENLLMNNVYLKIEKLEVEDKSGFGYDG</sequence>
<accession>A0ABZ2TRK2</accession>
<dbReference type="Proteomes" id="UP001491088">
    <property type="component" value="Chromosome"/>
</dbReference>
<gene>
    <name evidence="1" type="ORF">WG950_08000</name>
</gene>
<evidence type="ECO:0000313" key="1">
    <source>
        <dbReference type="EMBL" id="WYW54469.1"/>
    </source>
</evidence>
<dbReference type="EMBL" id="CP150496">
    <property type="protein sequence ID" value="WYW54469.1"/>
    <property type="molecule type" value="Genomic_DNA"/>
</dbReference>
<keyword evidence="2" id="KW-1185">Reference proteome</keyword>
<name>A0ABZ2TRK2_9FLAO</name>
<organism evidence="1 2">
    <name type="scientific">Polaribacter marinaquae</name>
    <dbReference type="NCBI Taxonomy" id="1642819"/>
    <lineage>
        <taxon>Bacteria</taxon>
        <taxon>Pseudomonadati</taxon>
        <taxon>Bacteroidota</taxon>
        <taxon>Flavobacteriia</taxon>
        <taxon>Flavobacteriales</taxon>
        <taxon>Flavobacteriaceae</taxon>
    </lineage>
</organism>